<evidence type="ECO:0000256" key="2">
    <source>
        <dbReference type="ARBA" id="ARBA00023002"/>
    </source>
</evidence>
<dbReference type="Gene3D" id="3.20.20.70">
    <property type="entry name" value="Aldolase class I"/>
    <property type="match status" value="1"/>
</dbReference>
<feature type="domain" description="NADH:flavin oxidoreductase/NADH oxidase N-terminal" evidence="3">
    <location>
        <begin position="48"/>
        <end position="385"/>
    </location>
</feature>
<dbReference type="PANTHER" id="PTHR43656:SF2">
    <property type="entry name" value="BINDING OXIDOREDUCTASE, PUTATIVE (AFU_ORTHOLOGUE AFUA_2G08260)-RELATED"/>
    <property type="match status" value="1"/>
</dbReference>
<dbReference type="InterPro" id="IPR001155">
    <property type="entry name" value="OxRdtase_FMN_N"/>
</dbReference>
<dbReference type="Pfam" id="PF00724">
    <property type="entry name" value="Oxidored_FMN"/>
    <property type="match status" value="1"/>
</dbReference>
<reference evidence="4 5" key="1">
    <citation type="journal article" date="2014" name="Int. J. Syst. Evol. Microbiol.">
        <title>Complete genome sequence of Corynebacterium casei LMG S-19264T (=DSM 44701T), isolated from a smear-ripened cheese.</title>
        <authorList>
            <consortium name="US DOE Joint Genome Institute (JGI-PGF)"/>
            <person name="Walter F."/>
            <person name="Albersmeier A."/>
            <person name="Kalinowski J."/>
            <person name="Ruckert C."/>
        </authorList>
    </citation>
    <scope>NUCLEOTIDE SEQUENCE [LARGE SCALE GENOMIC DNA]</scope>
    <source>
        <strain evidence="4 5">KCTC 32337</strain>
    </source>
</reference>
<accession>A0A8H9IBX3</accession>
<evidence type="ECO:0000256" key="1">
    <source>
        <dbReference type="ARBA" id="ARBA00022630"/>
    </source>
</evidence>
<dbReference type="InterPro" id="IPR013785">
    <property type="entry name" value="Aldolase_TIM"/>
</dbReference>
<name>A0A8H9IBX3_9ALTE</name>
<dbReference type="AlphaFoldDB" id="A0A8H9IBX3"/>
<dbReference type="SUPFAM" id="SSF51395">
    <property type="entry name" value="FMN-linked oxidoreductases"/>
    <property type="match status" value="1"/>
</dbReference>
<dbReference type="PANTHER" id="PTHR43656">
    <property type="entry name" value="BINDING OXIDOREDUCTASE, PUTATIVE (AFU_ORTHOLOGUE AFUA_2G08260)-RELATED"/>
    <property type="match status" value="1"/>
</dbReference>
<dbReference type="CDD" id="cd04733">
    <property type="entry name" value="OYE_like_2_FMN"/>
    <property type="match status" value="1"/>
</dbReference>
<organism evidence="4 5">
    <name type="scientific">Paraglaciecola chathamensis</name>
    <dbReference type="NCBI Taxonomy" id="368405"/>
    <lineage>
        <taxon>Bacteria</taxon>
        <taxon>Pseudomonadati</taxon>
        <taxon>Pseudomonadota</taxon>
        <taxon>Gammaproteobacteria</taxon>
        <taxon>Alteromonadales</taxon>
        <taxon>Alteromonadaceae</taxon>
        <taxon>Paraglaciecola</taxon>
    </lineage>
</organism>
<proteinExistence type="predicted"/>
<dbReference type="EMBL" id="BMZC01000010">
    <property type="protein sequence ID" value="GGZ72320.1"/>
    <property type="molecule type" value="Genomic_DNA"/>
</dbReference>
<dbReference type="RefSeq" id="WP_191866654.1">
    <property type="nucleotide sequence ID" value="NZ_BMZC01000010.1"/>
</dbReference>
<protein>
    <submittedName>
        <fullName evidence="4">2,4-dienoyl-CoA reductase</fullName>
    </submittedName>
</protein>
<evidence type="ECO:0000313" key="4">
    <source>
        <dbReference type="EMBL" id="GGZ72320.1"/>
    </source>
</evidence>
<keyword evidence="1" id="KW-0285">Flavoprotein</keyword>
<dbReference type="InterPro" id="IPR051799">
    <property type="entry name" value="NADH_flavin_oxidoreductase"/>
</dbReference>
<comment type="caution">
    <text evidence="4">The sequence shown here is derived from an EMBL/GenBank/DDBJ whole genome shotgun (WGS) entry which is preliminary data.</text>
</comment>
<dbReference type="GO" id="GO:0010181">
    <property type="term" value="F:FMN binding"/>
    <property type="evidence" value="ECO:0007669"/>
    <property type="project" value="InterPro"/>
</dbReference>
<evidence type="ECO:0000313" key="5">
    <source>
        <dbReference type="Proteomes" id="UP000622604"/>
    </source>
</evidence>
<dbReference type="GO" id="GO:0016491">
    <property type="term" value="F:oxidoreductase activity"/>
    <property type="evidence" value="ECO:0007669"/>
    <property type="project" value="UniProtKB-KW"/>
</dbReference>
<sequence>MPNTQKAASDNITKKATLKNEEPAAPIATSTAARIDEGYASRRKENTLFSAFTLPSGLTLKNRIVKAAMEENLATIEQVPSQTLLTMYRKWAEGGAGLILTGNVMVDHLAMTGPGGLALEQNTDIAAFAQLARVSKLNGCKVVMQINHPGRQVFSKMGGKVLSASNVPLDMGKHSHLFGQPKAMDEAEIEDVINRFVSSAQQAQKAGFDGVQIHAAHGYLLAQFLSPLTNKRNDNWGGSIENRARLLLTITREIRQACGSLFSISVKLNSADFQRGGFEPADAQMVVDMLSELNIDFVELSGGSYEAPAMQGNTADARTLAREAYFLEFAQGISAHSSTPIMTTGGITRLPVAQRVIDSGVALVGMATALAFTPDLPNKWQQKQEDVHVLPKLKWKDKTLSGLATMAMVKRQIRRVGEGKSPQGKLSPVICLILDQVRTAKLTKRYRKRFNDELM</sequence>
<dbReference type="Proteomes" id="UP000622604">
    <property type="component" value="Unassembled WGS sequence"/>
</dbReference>
<keyword evidence="2" id="KW-0560">Oxidoreductase</keyword>
<evidence type="ECO:0000259" key="3">
    <source>
        <dbReference type="Pfam" id="PF00724"/>
    </source>
</evidence>
<gene>
    <name evidence="4" type="ORF">GCM10011274_33230</name>
</gene>